<proteinExistence type="predicted"/>
<dbReference type="EMBL" id="JAPWTK010000503">
    <property type="protein sequence ID" value="KAJ8939194.1"/>
    <property type="molecule type" value="Genomic_DNA"/>
</dbReference>
<dbReference type="AlphaFoldDB" id="A0AAV8XL54"/>
<dbReference type="GO" id="GO:0003676">
    <property type="term" value="F:nucleic acid binding"/>
    <property type="evidence" value="ECO:0007669"/>
    <property type="project" value="InterPro"/>
</dbReference>
<dbReference type="Gene3D" id="3.30.420.10">
    <property type="entry name" value="Ribonuclease H-like superfamily/Ribonuclease H"/>
    <property type="match status" value="1"/>
</dbReference>
<protein>
    <submittedName>
        <fullName evidence="1">Uncharacterized protein</fullName>
    </submittedName>
</protein>
<accession>A0AAV8XL54</accession>
<dbReference type="Proteomes" id="UP001162162">
    <property type="component" value="Unassembled WGS sequence"/>
</dbReference>
<evidence type="ECO:0000313" key="2">
    <source>
        <dbReference type="Proteomes" id="UP001162162"/>
    </source>
</evidence>
<reference evidence="1" key="1">
    <citation type="journal article" date="2023" name="Insect Mol. Biol.">
        <title>Genome sequencing provides insights into the evolution of gene families encoding plant cell wall-degrading enzymes in longhorned beetles.</title>
        <authorList>
            <person name="Shin N.R."/>
            <person name="Okamura Y."/>
            <person name="Kirsch R."/>
            <person name="Pauchet Y."/>
        </authorList>
    </citation>
    <scope>NUCLEOTIDE SEQUENCE</scope>
    <source>
        <strain evidence="1">AMC_N1</strain>
    </source>
</reference>
<name>A0AAV8XL54_9CUCU</name>
<dbReference type="InterPro" id="IPR036397">
    <property type="entry name" value="RNaseH_sf"/>
</dbReference>
<sequence length="138" mass="15530">MRELHTQTPEKVNVWAGIIGENIINPFLIDGNLNGETYLALLQNNVLTMANLYPAEGNPQLPGHRKLLLLTLLSPLRFILMACYDFFMPPSIQGVSFHMTSKLSQISSLKAAILNKESLNDHLGNTLWNDVLCKKEKR</sequence>
<gene>
    <name evidence="1" type="ORF">NQ318_012430</name>
</gene>
<keyword evidence="2" id="KW-1185">Reference proteome</keyword>
<evidence type="ECO:0000313" key="1">
    <source>
        <dbReference type="EMBL" id="KAJ8939194.1"/>
    </source>
</evidence>
<organism evidence="1 2">
    <name type="scientific">Aromia moschata</name>
    <dbReference type="NCBI Taxonomy" id="1265417"/>
    <lineage>
        <taxon>Eukaryota</taxon>
        <taxon>Metazoa</taxon>
        <taxon>Ecdysozoa</taxon>
        <taxon>Arthropoda</taxon>
        <taxon>Hexapoda</taxon>
        <taxon>Insecta</taxon>
        <taxon>Pterygota</taxon>
        <taxon>Neoptera</taxon>
        <taxon>Endopterygota</taxon>
        <taxon>Coleoptera</taxon>
        <taxon>Polyphaga</taxon>
        <taxon>Cucujiformia</taxon>
        <taxon>Chrysomeloidea</taxon>
        <taxon>Cerambycidae</taxon>
        <taxon>Cerambycinae</taxon>
        <taxon>Callichromatini</taxon>
        <taxon>Aromia</taxon>
    </lineage>
</organism>
<comment type="caution">
    <text evidence="1">The sequence shown here is derived from an EMBL/GenBank/DDBJ whole genome shotgun (WGS) entry which is preliminary data.</text>
</comment>